<name>A0A0F9ECM8_9ZZZZ</name>
<organism evidence="1">
    <name type="scientific">marine sediment metagenome</name>
    <dbReference type="NCBI Taxonomy" id="412755"/>
    <lineage>
        <taxon>unclassified sequences</taxon>
        <taxon>metagenomes</taxon>
        <taxon>ecological metagenomes</taxon>
    </lineage>
</organism>
<accession>A0A0F9ECM8</accession>
<gene>
    <name evidence="1" type="ORF">LCGC14_2169650</name>
</gene>
<reference evidence="1" key="1">
    <citation type="journal article" date="2015" name="Nature">
        <title>Complex archaea that bridge the gap between prokaryotes and eukaryotes.</title>
        <authorList>
            <person name="Spang A."/>
            <person name="Saw J.H."/>
            <person name="Jorgensen S.L."/>
            <person name="Zaremba-Niedzwiedzka K."/>
            <person name="Martijn J."/>
            <person name="Lind A.E."/>
            <person name="van Eijk R."/>
            <person name="Schleper C."/>
            <person name="Guy L."/>
            <person name="Ettema T.J."/>
        </authorList>
    </citation>
    <scope>NUCLEOTIDE SEQUENCE</scope>
</reference>
<proteinExistence type="predicted"/>
<dbReference type="AlphaFoldDB" id="A0A0F9ECM8"/>
<dbReference type="EMBL" id="LAZR01027985">
    <property type="protein sequence ID" value="KKL63986.1"/>
    <property type="molecule type" value="Genomic_DNA"/>
</dbReference>
<comment type="caution">
    <text evidence="1">The sequence shown here is derived from an EMBL/GenBank/DDBJ whole genome shotgun (WGS) entry which is preliminary data.</text>
</comment>
<evidence type="ECO:0000313" key="1">
    <source>
        <dbReference type="EMBL" id="KKL63986.1"/>
    </source>
</evidence>
<protein>
    <submittedName>
        <fullName evidence="1">Uncharacterized protein</fullName>
    </submittedName>
</protein>
<sequence>MRLMRRTTAFLDMPCSGSGIPAVEVPQIWNEAEVFLRPAIERSQGRYDIASVYAAIMERNMQLWCVWDGPMIAAVVTQVNIWPTGMRTARVILAGGSRIKEWVHMMDLIERWSRANDCRLLFADGRPGFKKLLGWETATIELVKDLSDAPRR</sequence>